<evidence type="ECO:0000313" key="1">
    <source>
        <dbReference type="EMBL" id="KAH7965640.1"/>
    </source>
</evidence>
<comment type="caution">
    <text evidence="1">The sequence shown here is derived from an EMBL/GenBank/DDBJ whole genome shotgun (WGS) entry which is preliminary data.</text>
</comment>
<organism evidence="1 2">
    <name type="scientific">Dermacentor silvarum</name>
    <name type="common">Tick</name>
    <dbReference type="NCBI Taxonomy" id="543639"/>
    <lineage>
        <taxon>Eukaryota</taxon>
        <taxon>Metazoa</taxon>
        <taxon>Ecdysozoa</taxon>
        <taxon>Arthropoda</taxon>
        <taxon>Chelicerata</taxon>
        <taxon>Arachnida</taxon>
        <taxon>Acari</taxon>
        <taxon>Parasitiformes</taxon>
        <taxon>Ixodida</taxon>
        <taxon>Ixodoidea</taxon>
        <taxon>Ixodidae</taxon>
        <taxon>Rhipicephalinae</taxon>
        <taxon>Dermacentor</taxon>
    </lineage>
</organism>
<name>A0ACB8DCE8_DERSI</name>
<evidence type="ECO:0000313" key="2">
    <source>
        <dbReference type="Proteomes" id="UP000821865"/>
    </source>
</evidence>
<keyword evidence="2" id="KW-1185">Reference proteome</keyword>
<protein>
    <submittedName>
        <fullName evidence="1">Uncharacterized protein</fullName>
    </submittedName>
</protein>
<accession>A0ACB8DCE8</accession>
<dbReference type="EMBL" id="CM023471">
    <property type="protein sequence ID" value="KAH7965640.1"/>
    <property type="molecule type" value="Genomic_DNA"/>
</dbReference>
<dbReference type="Proteomes" id="UP000821865">
    <property type="component" value="Chromosome 2"/>
</dbReference>
<sequence length="963" mass="106739">MSEAQDSNVYKDRDPTYNEDNTVDSGVDTSTRSRSKGGKRSSKSRSRKKKSRKSADVTTVNHVQRDEPDTSISKGSSKAGDGTSSKSMDSLKLVSPGGSEKMTKTNRKPTASKPASRRTLDDDTRANNEPVPMITQVEAVGERLPEYPAQKPAVQPTTASREAETAPAAELHPQQGHSDQVTPASRESVVVQYRPQQEATRKHAPAPAPTCVPSPSRDEHPKSAAELHVLAKVDLQQSPQFDKVDHLIASLSGMHSPPRTQPLDCKPCVLCFASFTILLSVVFIVISLYRTDNRETVVCETDDCRQHAALITAEMDTTLDPCNDFSARVCSSWQHRQSLAAQEVIGLPPSVHADALAEWLTNFKDMMDAGMQRVPTGDRARAMYDACMNPTDGSELALLRNFMAELNISWPDPPSTSASPLGVLINLAYNYHTPLWFSVRLVSTKSVRVLVLGPGQYIIPASRRHARLIAVGEYEKYWHVYYESFSNASHKNSKPSDAANVRVRPSAQMQSFVLAELSNATTKEGKQNVFRPRFKIQQFDQLTKAVPASEWLSELNRHINPSENFTPTDDVFANGIDVGTALGNIFGHYARVEILEQIGWLFADIYGPLVDDKLLLEKFGENNAAKARIALCATEVEKAFQPLVAALYVVARFSTEARAATMEKLHAVVDMARLAVADAVWMDTYTKALLRIKIHNASHSLWPPLIMLSQNGLSQTYAAFPTKWTSFLETWMTVLKLSADLKHRLFGYNYLPSLLVGYRLPLFDYDYVSNNVFTSVAALTSPFYYTNGTLSMFYAGIGFFFAKELVRAIDGTGVAIDLMGKEADMSKKSDLSGNVSDLWLTATAIASSHNRSACLKPKHASVFPEVPALQIAYAAYKSALTSSSDAERKLRVSHQYTEDQVGARTPRLRRLRGCRYSARVSARRCRLARSLPFERPEDLLDGPELLVLVLALRNCLEPRRHRS</sequence>
<gene>
    <name evidence="1" type="ORF">HPB49_009064</name>
</gene>
<reference evidence="1" key="1">
    <citation type="submission" date="2020-05" db="EMBL/GenBank/DDBJ databases">
        <title>Large-scale comparative analyses of tick genomes elucidate their genetic diversity and vector capacities.</title>
        <authorList>
            <person name="Jia N."/>
            <person name="Wang J."/>
            <person name="Shi W."/>
            <person name="Du L."/>
            <person name="Sun Y."/>
            <person name="Zhan W."/>
            <person name="Jiang J."/>
            <person name="Wang Q."/>
            <person name="Zhang B."/>
            <person name="Ji P."/>
            <person name="Sakyi L.B."/>
            <person name="Cui X."/>
            <person name="Yuan T."/>
            <person name="Jiang B."/>
            <person name="Yang W."/>
            <person name="Lam T.T.-Y."/>
            <person name="Chang Q."/>
            <person name="Ding S."/>
            <person name="Wang X."/>
            <person name="Zhu J."/>
            <person name="Ruan X."/>
            <person name="Zhao L."/>
            <person name="Wei J."/>
            <person name="Que T."/>
            <person name="Du C."/>
            <person name="Cheng J."/>
            <person name="Dai P."/>
            <person name="Han X."/>
            <person name="Huang E."/>
            <person name="Gao Y."/>
            <person name="Liu J."/>
            <person name="Shao H."/>
            <person name="Ye R."/>
            <person name="Li L."/>
            <person name="Wei W."/>
            <person name="Wang X."/>
            <person name="Wang C."/>
            <person name="Yang T."/>
            <person name="Huo Q."/>
            <person name="Li W."/>
            <person name="Guo W."/>
            <person name="Chen H."/>
            <person name="Zhou L."/>
            <person name="Ni X."/>
            <person name="Tian J."/>
            <person name="Zhou Y."/>
            <person name="Sheng Y."/>
            <person name="Liu T."/>
            <person name="Pan Y."/>
            <person name="Xia L."/>
            <person name="Li J."/>
            <person name="Zhao F."/>
            <person name="Cao W."/>
        </authorList>
    </citation>
    <scope>NUCLEOTIDE SEQUENCE</scope>
    <source>
        <strain evidence="1">Dsil-2018</strain>
    </source>
</reference>
<proteinExistence type="predicted"/>